<dbReference type="OrthoDB" id="9779069at2"/>
<dbReference type="PROSITE" id="PS50043">
    <property type="entry name" value="HTH_LUXR_2"/>
    <property type="match status" value="1"/>
</dbReference>
<dbReference type="InterPro" id="IPR011006">
    <property type="entry name" value="CheY-like_superfamily"/>
</dbReference>
<dbReference type="SUPFAM" id="SSF46894">
    <property type="entry name" value="C-terminal effector domain of the bipartite response regulators"/>
    <property type="match status" value="1"/>
</dbReference>
<dbReference type="GO" id="GO:0000160">
    <property type="term" value="P:phosphorelay signal transduction system"/>
    <property type="evidence" value="ECO:0007669"/>
    <property type="project" value="InterPro"/>
</dbReference>
<dbReference type="SMART" id="SM00421">
    <property type="entry name" value="HTH_LUXR"/>
    <property type="match status" value="1"/>
</dbReference>
<evidence type="ECO:0000313" key="8">
    <source>
        <dbReference type="EMBL" id="GEP45072.1"/>
    </source>
</evidence>
<organism evidence="8 9">
    <name type="scientific">Brevifollis gellanilyticus</name>
    <dbReference type="NCBI Taxonomy" id="748831"/>
    <lineage>
        <taxon>Bacteria</taxon>
        <taxon>Pseudomonadati</taxon>
        <taxon>Verrucomicrobiota</taxon>
        <taxon>Verrucomicrobiia</taxon>
        <taxon>Verrucomicrobiales</taxon>
        <taxon>Verrucomicrobiaceae</taxon>
    </lineage>
</organism>
<dbReference type="GO" id="GO:0003677">
    <property type="term" value="F:DNA binding"/>
    <property type="evidence" value="ECO:0007669"/>
    <property type="project" value="UniProtKB-KW"/>
</dbReference>
<dbReference type="PANTHER" id="PTHR43214:SF41">
    <property type="entry name" value="NITRATE_NITRITE RESPONSE REGULATOR PROTEIN NARP"/>
    <property type="match status" value="1"/>
</dbReference>
<dbReference type="CDD" id="cd17535">
    <property type="entry name" value="REC_NarL-like"/>
    <property type="match status" value="1"/>
</dbReference>
<dbReference type="EMBL" id="BKAG01000041">
    <property type="protein sequence ID" value="GEP45072.1"/>
    <property type="molecule type" value="Genomic_DNA"/>
</dbReference>
<dbReference type="SMART" id="SM00448">
    <property type="entry name" value="REC"/>
    <property type="match status" value="1"/>
</dbReference>
<sequence>MNTISILLCEDHTMLRDGLRSLLSDQEDIKIVGEAANGRLAVKLCQSLKPDVVVMDIRMPLLNGLEATRQILKEAPNTKILILSASSDPAHLEELVNLKISGYLLKQTAASSLPTAIRAAYKGETCFNPTVARYMQRLTEESQMDLGRRKPTQLTTRETEVLQLVAEGKANKEMAAELNICMKTVEKHRQNLMDKLNIHETAGLTRYAIDRGLVDSEVRVAG</sequence>
<evidence type="ECO:0000259" key="6">
    <source>
        <dbReference type="PROSITE" id="PS50043"/>
    </source>
</evidence>
<keyword evidence="4" id="KW-0804">Transcription</keyword>
<evidence type="ECO:0000313" key="9">
    <source>
        <dbReference type="Proteomes" id="UP000321577"/>
    </source>
</evidence>
<dbReference type="Gene3D" id="3.40.50.2300">
    <property type="match status" value="1"/>
</dbReference>
<keyword evidence="2" id="KW-0805">Transcription regulation</keyword>
<dbReference type="Pfam" id="PF00196">
    <property type="entry name" value="GerE"/>
    <property type="match status" value="1"/>
</dbReference>
<dbReference type="InterPro" id="IPR058245">
    <property type="entry name" value="NreC/VraR/RcsB-like_REC"/>
</dbReference>
<feature type="modified residue" description="4-aspartylphosphate" evidence="5">
    <location>
        <position position="56"/>
    </location>
</feature>
<dbReference type="SUPFAM" id="SSF52172">
    <property type="entry name" value="CheY-like"/>
    <property type="match status" value="1"/>
</dbReference>
<keyword evidence="1 5" id="KW-0597">Phosphoprotein</keyword>
<dbReference type="InterPro" id="IPR000792">
    <property type="entry name" value="Tscrpt_reg_LuxR_C"/>
</dbReference>
<dbReference type="PANTHER" id="PTHR43214">
    <property type="entry name" value="TWO-COMPONENT RESPONSE REGULATOR"/>
    <property type="match status" value="1"/>
</dbReference>
<evidence type="ECO:0000256" key="3">
    <source>
        <dbReference type="ARBA" id="ARBA00023125"/>
    </source>
</evidence>
<dbReference type="CDD" id="cd06170">
    <property type="entry name" value="LuxR_C_like"/>
    <property type="match status" value="1"/>
</dbReference>
<dbReference type="GO" id="GO:0006355">
    <property type="term" value="P:regulation of DNA-templated transcription"/>
    <property type="evidence" value="ECO:0007669"/>
    <property type="project" value="InterPro"/>
</dbReference>
<reference evidence="8 9" key="1">
    <citation type="submission" date="2019-07" db="EMBL/GenBank/DDBJ databases">
        <title>Whole genome shotgun sequence of Brevifollis gellanilyticus NBRC 108608.</title>
        <authorList>
            <person name="Hosoyama A."/>
            <person name="Uohara A."/>
            <person name="Ohji S."/>
            <person name="Ichikawa N."/>
        </authorList>
    </citation>
    <scope>NUCLEOTIDE SEQUENCE [LARGE SCALE GENOMIC DNA]</scope>
    <source>
        <strain evidence="8 9">NBRC 108608</strain>
    </source>
</reference>
<protein>
    <submittedName>
        <fullName evidence="8">DNA-binding response regulator</fullName>
    </submittedName>
</protein>
<proteinExistence type="predicted"/>
<keyword evidence="3 8" id="KW-0238">DNA-binding</keyword>
<dbReference type="AlphaFoldDB" id="A0A512MEF2"/>
<dbReference type="RefSeq" id="WP_146853620.1">
    <property type="nucleotide sequence ID" value="NZ_BKAG01000041.1"/>
</dbReference>
<evidence type="ECO:0000256" key="2">
    <source>
        <dbReference type="ARBA" id="ARBA00023015"/>
    </source>
</evidence>
<comment type="caution">
    <text evidence="8">The sequence shown here is derived from an EMBL/GenBank/DDBJ whole genome shotgun (WGS) entry which is preliminary data.</text>
</comment>
<gene>
    <name evidence="8" type="ORF">BGE01nite_43630</name>
</gene>
<keyword evidence="9" id="KW-1185">Reference proteome</keyword>
<evidence type="ECO:0000256" key="1">
    <source>
        <dbReference type="ARBA" id="ARBA00022553"/>
    </source>
</evidence>
<dbReference type="InterPro" id="IPR001789">
    <property type="entry name" value="Sig_transdc_resp-reg_receiver"/>
</dbReference>
<dbReference type="Proteomes" id="UP000321577">
    <property type="component" value="Unassembled WGS sequence"/>
</dbReference>
<evidence type="ECO:0000259" key="7">
    <source>
        <dbReference type="PROSITE" id="PS50110"/>
    </source>
</evidence>
<dbReference type="PRINTS" id="PR00038">
    <property type="entry name" value="HTHLUXR"/>
</dbReference>
<dbReference type="InterPro" id="IPR039420">
    <property type="entry name" value="WalR-like"/>
</dbReference>
<dbReference type="PROSITE" id="PS50110">
    <property type="entry name" value="RESPONSE_REGULATORY"/>
    <property type="match status" value="1"/>
</dbReference>
<dbReference type="InterPro" id="IPR016032">
    <property type="entry name" value="Sig_transdc_resp-reg_C-effctor"/>
</dbReference>
<accession>A0A512MEF2</accession>
<evidence type="ECO:0000256" key="5">
    <source>
        <dbReference type="PROSITE-ProRule" id="PRU00169"/>
    </source>
</evidence>
<evidence type="ECO:0000256" key="4">
    <source>
        <dbReference type="ARBA" id="ARBA00023163"/>
    </source>
</evidence>
<name>A0A512MEF2_9BACT</name>
<feature type="domain" description="Response regulatory" evidence="7">
    <location>
        <begin position="5"/>
        <end position="121"/>
    </location>
</feature>
<feature type="domain" description="HTH luxR-type" evidence="6">
    <location>
        <begin position="147"/>
        <end position="212"/>
    </location>
</feature>
<dbReference type="Pfam" id="PF00072">
    <property type="entry name" value="Response_reg"/>
    <property type="match status" value="1"/>
</dbReference>